<evidence type="ECO:0000256" key="2">
    <source>
        <dbReference type="PROSITE-ProRule" id="PRU00236"/>
    </source>
</evidence>
<dbReference type="Proteomes" id="UP000003527">
    <property type="component" value="Unassembled WGS sequence"/>
</dbReference>
<evidence type="ECO:0000259" key="3">
    <source>
        <dbReference type="PROSITE" id="PS50305"/>
    </source>
</evidence>
<comment type="caution">
    <text evidence="2">Lacks conserved residue(s) required for the propagation of feature annotation.</text>
</comment>
<comment type="caution">
    <text evidence="4">The sequence shown here is derived from an EMBL/GenBank/DDBJ whole genome shotgun (WGS) entry which is preliminary data.</text>
</comment>
<proteinExistence type="predicted"/>
<evidence type="ECO:0000313" key="4">
    <source>
        <dbReference type="EMBL" id="EHL12911.1"/>
    </source>
</evidence>
<organism evidence="4 5">
    <name type="scientific">Oribacterium asaccharolyticum ACB7</name>
    <dbReference type="NCBI Taxonomy" id="796944"/>
    <lineage>
        <taxon>Bacteria</taxon>
        <taxon>Bacillati</taxon>
        <taxon>Bacillota</taxon>
        <taxon>Clostridia</taxon>
        <taxon>Lachnospirales</taxon>
        <taxon>Lachnospiraceae</taxon>
        <taxon>Oribacterium</taxon>
    </lineage>
</organism>
<dbReference type="InterPro" id="IPR026590">
    <property type="entry name" value="Ssirtuin_cat_dom"/>
</dbReference>
<feature type="domain" description="Deacetylase sirtuin-type" evidence="3">
    <location>
        <begin position="15"/>
        <end position="315"/>
    </location>
</feature>
<sequence length="315" mass="36474">MFFFNRNTIQHPRENIPYEEQVRKLKEKIQNAEAIVLGAGSGLSTAAGLTYSGERFHKYFFDFAKKYPIQDIYSGGFFPFESPEGFWAWWSRHIYFNRYVDAPSDVYGNLKKIVEGKDYFVLTTNVDHQFQRAGFEKERLFYTQGDYGLFQSSRPTLAKTYDNQEIVEKMLEAQGFVRDNAGIFQLPEDKKLKMSIPTDLIPICPDDGLPMAMNLRVDENFVEDAGWKMAAKRYQDFLHSHKGKHVLYWELGVGMNTPVIIKFPFWRYTDENPNAYYACLNLGEAGCSREISDRSICLNADIGQVLRDLLKMDSV</sequence>
<accession>G9WT79</accession>
<evidence type="ECO:0000256" key="1">
    <source>
        <dbReference type="ARBA" id="ARBA00023027"/>
    </source>
</evidence>
<dbReference type="SUPFAM" id="SSF52467">
    <property type="entry name" value="DHS-like NAD/FAD-binding domain"/>
    <property type="match status" value="1"/>
</dbReference>
<dbReference type="AlphaFoldDB" id="G9WT79"/>
<evidence type="ECO:0000313" key="5">
    <source>
        <dbReference type="Proteomes" id="UP000003527"/>
    </source>
</evidence>
<keyword evidence="1" id="KW-0520">NAD</keyword>
<dbReference type="EMBL" id="AFZD01000012">
    <property type="protein sequence ID" value="EHL12911.1"/>
    <property type="molecule type" value="Genomic_DNA"/>
</dbReference>
<reference evidence="4 5" key="1">
    <citation type="submission" date="2011-08" db="EMBL/GenBank/DDBJ databases">
        <title>The Genome Sequence of Oribacterium sp. ACB7.</title>
        <authorList>
            <consortium name="The Broad Institute Genome Sequencing Platform"/>
            <person name="Earl A."/>
            <person name="Ward D."/>
            <person name="Feldgarden M."/>
            <person name="Gevers D."/>
            <person name="Sizova M."/>
            <person name="Hazen A."/>
            <person name="Epstein S."/>
            <person name="Young S.K."/>
            <person name="Zeng Q."/>
            <person name="Gargeya S."/>
            <person name="Fitzgerald M."/>
            <person name="Haas B."/>
            <person name="Abouelleil A."/>
            <person name="Alvarado L."/>
            <person name="Arachchi H.M."/>
            <person name="Berlin A."/>
            <person name="Brown A."/>
            <person name="Chapman S.B."/>
            <person name="Chen Z."/>
            <person name="Dunbar C."/>
            <person name="Freedman E."/>
            <person name="Gearin G."/>
            <person name="Gellesch M."/>
            <person name="Goldberg J."/>
            <person name="Griggs A."/>
            <person name="Gujja S."/>
            <person name="Heiman D."/>
            <person name="Howarth C."/>
            <person name="Larson L."/>
            <person name="Lui A."/>
            <person name="MacDonald P.J.P."/>
            <person name="Montmayeur A."/>
            <person name="Murphy C."/>
            <person name="Neiman D."/>
            <person name="Pearson M."/>
            <person name="Priest M."/>
            <person name="Roberts A."/>
            <person name="Saif S."/>
            <person name="Shea T."/>
            <person name="Shenoy N."/>
            <person name="Sisk P."/>
            <person name="Stolte C."/>
            <person name="Sykes S."/>
            <person name="Wortman J."/>
            <person name="Nusbaum C."/>
            <person name="Birren B."/>
        </authorList>
    </citation>
    <scope>NUCLEOTIDE SEQUENCE [LARGE SCALE GENOMIC DNA]</scope>
    <source>
        <strain evidence="4 5">ACB7</strain>
    </source>
</reference>
<dbReference type="HOGENOM" id="CLU_071599_0_0_9"/>
<dbReference type="InterPro" id="IPR029035">
    <property type="entry name" value="DHS-like_NAD/FAD-binding_dom"/>
</dbReference>
<dbReference type="PROSITE" id="PS50305">
    <property type="entry name" value="SIRTUIN"/>
    <property type="match status" value="1"/>
</dbReference>
<gene>
    <name evidence="4" type="ORF">HMPREF9624_00113</name>
</gene>
<dbReference type="Gene3D" id="3.40.50.1220">
    <property type="entry name" value="TPP-binding domain"/>
    <property type="match status" value="1"/>
</dbReference>
<protein>
    <recommendedName>
        <fullName evidence="3">Deacetylase sirtuin-type domain-containing protein</fullName>
    </recommendedName>
</protein>
<keyword evidence="5" id="KW-1185">Reference proteome</keyword>
<dbReference type="PATRIC" id="fig|796944.3.peg.823"/>
<name>G9WT79_9FIRM</name>
<dbReference type="RefSeq" id="WP_009536057.1">
    <property type="nucleotide sequence ID" value="NZ_JH414504.1"/>
</dbReference>